<feature type="compositionally biased region" description="Low complexity" evidence="1">
    <location>
        <begin position="120"/>
        <end position="138"/>
    </location>
</feature>
<keyword evidence="2" id="KW-0732">Signal</keyword>
<gene>
    <name evidence="3" type="primary">Dgri\GH22098</name>
    <name evidence="3" type="ORF">Dgri_GH22098</name>
</gene>
<proteinExistence type="predicted"/>
<sequence>MKAVLIAVAGLLAIGVHAQTSCPTPTYTEDIVPKCLTDKRVKLPSYADPYSYYDCSTGTAKLTKCETGIFTYVYQQCTTCAQYIPAPDCSALKLGLTCTPIADGPTTATTPEVTVITDTSTAVTKTTKSTATPTGSTTPSPPAPPSDSTAASGTSTPITDDGTTIYVPPPPGPADPNVPQPSSPSPTVGTFPTGPP</sequence>
<dbReference type="OrthoDB" id="8031570at2759"/>
<dbReference type="AlphaFoldDB" id="B4JS78"/>
<dbReference type="Proteomes" id="UP000001070">
    <property type="component" value="Unassembled WGS sequence"/>
</dbReference>
<feature type="compositionally biased region" description="Pro residues" evidence="1">
    <location>
        <begin position="167"/>
        <end position="184"/>
    </location>
</feature>
<dbReference type="InParanoid" id="B4JS78"/>
<dbReference type="KEGG" id="dgr:6567388"/>
<organism evidence="4">
    <name type="scientific">Drosophila grimshawi</name>
    <name type="common">Hawaiian fruit fly</name>
    <name type="synonym">Idiomyia grimshawi</name>
    <dbReference type="NCBI Taxonomy" id="7222"/>
    <lineage>
        <taxon>Eukaryota</taxon>
        <taxon>Metazoa</taxon>
        <taxon>Ecdysozoa</taxon>
        <taxon>Arthropoda</taxon>
        <taxon>Hexapoda</taxon>
        <taxon>Insecta</taxon>
        <taxon>Pterygota</taxon>
        <taxon>Neoptera</taxon>
        <taxon>Endopterygota</taxon>
        <taxon>Diptera</taxon>
        <taxon>Brachycera</taxon>
        <taxon>Muscomorpha</taxon>
        <taxon>Ephydroidea</taxon>
        <taxon>Drosophilidae</taxon>
        <taxon>Drosophila</taxon>
        <taxon>Hawaiian Drosophila</taxon>
    </lineage>
</organism>
<dbReference type="FunCoup" id="B4JS78">
    <property type="interactions" value="1"/>
</dbReference>
<feature type="chain" id="PRO_5002812645" evidence="2">
    <location>
        <begin position="19"/>
        <end position="196"/>
    </location>
</feature>
<dbReference type="EMBL" id="CH916373">
    <property type="protein sequence ID" value="EDV94618.1"/>
    <property type="molecule type" value="Genomic_DNA"/>
</dbReference>
<feature type="signal peptide" evidence="2">
    <location>
        <begin position="1"/>
        <end position="18"/>
    </location>
</feature>
<protein>
    <submittedName>
        <fullName evidence="3">GH22098</fullName>
    </submittedName>
</protein>
<evidence type="ECO:0000313" key="4">
    <source>
        <dbReference type="Proteomes" id="UP000001070"/>
    </source>
</evidence>
<reference evidence="3 4" key="1">
    <citation type="journal article" date="2007" name="Nature">
        <title>Evolution of genes and genomes on the Drosophila phylogeny.</title>
        <authorList>
            <consortium name="Drosophila 12 Genomes Consortium"/>
            <person name="Clark A.G."/>
            <person name="Eisen M.B."/>
            <person name="Smith D.R."/>
            <person name="Bergman C.M."/>
            <person name="Oliver B."/>
            <person name="Markow T.A."/>
            <person name="Kaufman T.C."/>
            <person name="Kellis M."/>
            <person name="Gelbart W."/>
            <person name="Iyer V.N."/>
            <person name="Pollard D.A."/>
            <person name="Sackton T.B."/>
            <person name="Larracuente A.M."/>
            <person name="Singh N.D."/>
            <person name="Abad J.P."/>
            <person name="Abt D.N."/>
            <person name="Adryan B."/>
            <person name="Aguade M."/>
            <person name="Akashi H."/>
            <person name="Anderson W.W."/>
            <person name="Aquadro C.F."/>
            <person name="Ardell D.H."/>
            <person name="Arguello R."/>
            <person name="Artieri C.G."/>
            <person name="Barbash D.A."/>
            <person name="Barker D."/>
            <person name="Barsanti P."/>
            <person name="Batterham P."/>
            <person name="Batzoglou S."/>
            <person name="Begun D."/>
            <person name="Bhutkar A."/>
            <person name="Blanco E."/>
            <person name="Bosak S.A."/>
            <person name="Bradley R.K."/>
            <person name="Brand A.D."/>
            <person name="Brent M.R."/>
            <person name="Brooks A.N."/>
            <person name="Brown R.H."/>
            <person name="Butlin R.K."/>
            <person name="Caggese C."/>
            <person name="Calvi B.R."/>
            <person name="Bernardo de Carvalho A."/>
            <person name="Caspi A."/>
            <person name="Castrezana S."/>
            <person name="Celniker S.E."/>
            <person name="Chang J.L."/>
            <person name="Chapple C."/>
            <person name="Chatterji S."/>
            <person name="Chinwalla A."/>
            <person name="Civetta A."/>
            <person name="Clifton S.W."/>
            <person name="Comeron J.M."/>
            <person name="Costello J.C."/>
            <person name="Coyne J.A."/>
            <person name="Daub J."/>
            <person name="David R.G."/>
            <person name="Delcher A.L."/>
            <person name="Delehaunty K."/>
            <person name="Do C.B."/>
            <person name="Ebling H."/>
            <person name="Edwards K."/>
            <person name="Eickbush T."/>
            <person name="Evans J.D."/>
            <person name="Filipski A."/>
            <person name="Findeiss S."/>
            <person name="Freyhult E."/>
            <person name="Fulton L."/>
            <person name="Fulton R."/>
            <person name="Garcia A.C."/>
            <person name="Gardiner A."/>
            <person name="Garfield D.A."/>
            <person name="Garvin B.E."/>
            <person name="Gibson G."/>
            <person name="Gilbert D."/>
            <person name="Gnerre S."/>
            <person name="Godfrey J."/>
            <person name="Good R."/>
            <person name="Gotea V."/>
            <person name="Gravely B."/>
            <person name="Greenberg A.J."/>
            <person name="Griffiths-Jones S."/>
            <person name="Gross S."/>
            <person name="Guigo R."/>
            <person name="Gustafson E.A."/>
            <person name="Haerty W."/>
            <person name="Hahn M.W."/>
            <person name="Halligan D.L."/>
            <person name="Halpern A.L."/>
            <person name="Halter G.M."/>
            <person name="Han M.V."/>
            <person name="Heger A."/>
            <person name="Hillier L."/>
            <person name="Hinrichs A.S."/>
            <person name="Holmes I."/>
            <person name="Hoskins R.A."/>
            <person name="Hubisz M.J."/>
            <person name="Hultmark D."/>
            <person name="Huntley M.A."/>
            <person name="Jaffe D.B."/>
            <person name="Jagadeeshan S."/>
            <person name="Jeck W.R."/>
            <person name="Johnson J."/>
            <person name="Jones C.D."/>
            <person name="Jordan W.C."/>
            <person name="Karpen G.H."/>
            <person name="Kataoka E."/>
            <person name="Keightley P.D."/>
            <person name="Kheradpour P."/>
            <person name="Kirkness E.F."/>
            <person name="Koerich L.B."/>
            <person name="Kristiansen K."/>
            <person name="Kudrna D."/>
            <person name="Kulathinal R.J."/>
            <person name="Kumar S."/>
            <person name="Kwok R."/>
            <person name="Lander E."/>
            <person name="Langley C.H."/>
            <person name="Lapoint R."/>
            <person name="Lazzaro B.P."/>
            <person name="Lee S.J."/>
            <person name="Levesque L."/>
            <person name="Li R."/>
            <person name="Lin C.F."/>
            <person name="Lin M.F."/>
            <person name="Lindblad-Toh K."/>
            <person name="Llopart A."/>
            <person name="Long M."/>
            <person name="Low L."/>
            <person name="Lozovsky E."/>
            <person name="Lu J."/>
            <person name="Luo M."/>
            <person name="Machado C.A."/>
            <person name="Makalowski W."/>
            <person name="Marzo M."/>
            <person name="Matsuda M."/>
            <person name="Matzkin L."/>
            <person name="McAllister B."/>
            <person name="McBride C.S."/>
            <person name="McKernan B."/>
            <person name="McKernan K."/>
            <person name="Mendez-Lago M."/>
            <person name="Minx P."/>
            <person name="Mollenhauer M.U."/>
            <person name="Montooth K."/>
            <person name="Mount S.M."/>
            <person name="Mu X."/>
            <person name="Myers E."/>
            <person name="Negre B."/>
            <person name="Newfeld S."/>
            <person name="Nielsen R."/>
            <person name="Noor M.A."/>
            <person name="O'Grady P."/>
            <person name="Pachter L."/>
            <person name="Papaceit M."/>
            <person name="Parisi M.J."/>
            <person name="Parisi M."/>
            <person name="Parts L."/>
            <person name="Pedersen J.S."/>
            <person name="Pesole G."/>
            <person name="Phillippy A.M."/>
            <person name="Ponting C.P."/>
            <person name="Pop M."/>
            <person name="Porcelli D."/>
            <person name="Powell J.R."/>
            <person name="Prohaska S."/>
            <person name="Pruitt K."/>
            <person name="Puig M."/>
            <person name="Quesneville H."/>
            <person name="Ram K.R."/>
            <person name="Rand D."/>
            <person name="Rasmussen M.D."/>
            <person name="Reed L.K."/>
            <person name="Reenan R."/>
            <person name="Reily A."/>
            <person name="Remington K.A."/>
            <person name="Rieger T.T."/>
            <person name="Ritchie M.G."/>
            <person name="Robin C."/>
            <person name="Rogers Y.H."/>
            <person name="Rohde C."/>
            <person name="Rozas J."/>
            <person name="Rubenfield M.J."/>
            <person name="Ruiz A."/>
            <person name="Russo S."/>
            <person name="Salzberg S.L."/>
            <person name="Sanchez-Gracia A."/>
            <person name="Saranga D.J."/>
            <person name="Sato H."/>
            <person name="Schaeffer S.W."/>
            <person name="Schatz M.C."/>
            <person name="Schlenke T."/>
            <person name="Schwartz R."/>
            <person name="Segarra C."/>
            <person name="Singh R.S."/>
            <person name="Sirot L."/>
            <person name="Sirota M."/>
            <person name="Sisneros N.B."/>
            <person name="Smith C.D."/>
            <person name="Smith T.F."/>
            <person name="Spieth J."/>
            <person name="Stage D.E."/>
            <person name="Stark A."/>
            <person name="Stephan W."/>
            <person name="Strausberg R.L."/>
            <person name="Strempel S."/>
            <person name="Sturgill D."/>
            <person name="Sutton G."/>
            <person name="Sutton G.G."/>
            <person name="Tao W."/>
            <person name="Teichmann S."/>
            <person name="Tobari Y.N."/>
            <person name="Tomimura Y."/>
            <person name="Tsolas J.M."/>
            <person name="Valente V.L."/>
            <person name="Venter E."/>
            <person name="Venter J.C."/>
            <person name="Vicario S."/>
            <person name="Vieira F.G."/>
            <person name="Vilella A.J."/>
            <person name="Villasante A."/>
            <person name="Walenz B."/>
            <person name="Wang J."/>
            <person name="Wasserman M."/>
            <person name="Watts T."/>
            <person name="Wilson D."/>
            <person name="Wilson R.K."/>
            <person name="Wing R.A."/>
            <person name="Wolfner M.F."/>
            <person name="Wong A."/>
            <person name="Wong G.K."/>
            <person name="Wu C.I."/>
            <person name="Wu G."/>
            <person name="Yamamoto D."/>
            <person name="Yang H.P."/>
            <person name="Yang S.P."/>
            <person name="Yorke J.A."/>
            <person name="Yoshida K."/>
            <person name="Zdobnov E."/>
            <person name="Zhang P."/>
            <person name="Zhang Y."/>
            <person name="Zimin A.V."/>
            <person name="Baldwin J."/>
            <person name="Abdouelleil A."/>
            <person name="Abdulkadir J."/>
            <person name="Abebe A."/>
            <person name="Abera B."/>
            <person name="Abreu J."/>
            <person name="Acer S.C."/>
            <person name="Aftuck L."/>
            <person name="Alexander A."/>
            <person name="An P."/>
            <person name="Anderson E."/>
            <person name="Anderson S."/>
            <person name="Arachi H."/>
            <person name="Azer M."/>
            <person name="Bachantsang P."/>
            <person name="Barry A."/>
            <person name="Bayul T."/>
            <person name="Berlin A."/>
            <person name="Bessette D."/>
            <person name="Bloom T."/>
            <person name="Blye J."/>
            <person name="Boguslavskiy L."/>
            <person name="Bonnet C."/>
            <person name="Boukhgalter B."/>
            <person name="Bourzgui I."/>
            <person name="Brown A."/>
            <person name="Cahill P."/>
            <person name="Channer S."/>
            <person name="Cheshatsang Y."/>
            <person name="Chuda L."/>
            <person name="Citroen M."/>
            <person name="Collymore A."/>
            <person name="Cooke P."/>
            <person name="Costello M."/>
            <person name="D'Aco K."/>
            <person name="Daza R."/>
            <person name="De Haan G."/>
            <person name="DeGray S."/>
            <person name="DeMaso C."/>
            <person name="Dhargay N."/>
            <person name="Dooley K."/>
            <person name="Dooley E."/>
            <person name="Doricent M."/>
            <person name="Dorje P."/>
            <person name="Dorjee K."/>
            <person name="Dupes A."/>
            <person name="Elong R."/>
            <person name="Falk J."/>
            <person name="Farina A."/>
            <person name="Faro S."/>
            <person name="Ferguson D."/>
            <person name="Fisher S."/>
            <person name="Foley C.D."/>
            <person name="Franke A."/>
            <person name="Friedrich D."/>
            <person name="Gadbois L."/>
            <person name="Gearin G."/>
            <person name="Gearin C.R."/>
            <person name="Giannoukos G."/>
            <person name="Goode T."/>
            <person name="Graham J."/>
            <person name="Grandbois E."/>
            <person name="Grewal S."/>
            <person name="Gyaltsen K."/>
            <person name="Hafez N."/>
            <person name="Hagos B."/>
            <person name="Hall J."/>
            <person name="Henson C."/>
            <person name="Hollinger A."/>
            <person name="Honan T."/>
            <person name="Huard M.D."/>
            <person name="Hughes L."/>
            <person name="Hurhula B."/>
            <person name="Husby M.E."/>
            <person name="Kamat A."/>
            <person name="Kanga B."/>
            <person name="Kashin S."/>
            <person name="Khazanovich D."/>
            <person name="Kisner P."/>
            <person name="Lance K."/>
            <person name="Lara M."/>
            <person name="Lee W."/>
            <person name="Lennon N."/>
            <person name="Letendre F."/>
            <person name="LeVine R."/>
            <person name="Lipovsky A."/>
            <person name="Liu X."/>
            <person name="Liu J."/>
            <person name="Liu S."/>
            <person name="Lokyitsang T."/>
            <person name="Lokyitsang Y."/>
            <person name="Lubonja R."/>
            <person name="Lui A."/>
            <person name="MacDonald P."/>
            <person name="Magnisalis V."/>
            <person name="Maru K."/>
            <person name="Matthews C."/>
            <person name="McCusker W."/>
            <person name="McDonough S."/>
            <person name="Mehta T."/>
            <person name="Meldrim J."/>
            <person name="Meneus L."/>
            <person name="Mihai O."/>
            <person name="Mihalev A."/>
            <person name="Mihova T."/>
            <person name="Mittelman R."/>
            <person name="Mlenga V."/>
            <person name="Montmayeur A."/>
            <person name="Mulrain L."/>
            <person name="Navidi A."/>
            <person name="Naylor J."/>
            <person name="Negash T."/>
            <person name="Nguyen T."/>
            <person name="Nguyen N."/>
            <person name="Nicol R."/>
            <person name="Norbu C."/>
            <person name="Norbu N."/>
            <person name="Novod N."/>
            <person name="O'Neill B."/>
            <person name="Osman S."/>
            <person name="Markiewicz E."/>
            <person name="Oyono O.L."/>
            <person name="Patti C."/>
            <person name="Phunkhang P."/>
            <person name="Pierre F."/>
            <person name="Priest M."/>
            <person name="Raghuraman S."/>
            <person name="Rege F."/>
            <person name="Reyes R."/>
            <person name="Rise C."/>
            <person name="Rogov P."/>
            <person name="Ross K."/>
            <person name="Ryan E."/>
            <person name="Settipalli S."/>
            <person name="Shea T."/>
            <person name="Sherpa N."/>
            <person name="Shi L."/>
            <person name="Shih D."/>
            <person name="Sparrow T."/>
            <person name="Spaulding J."/>
            <person name="Stalker J."/>
            <person name="Stange-Thomann N."/>
            <person name="Stavropoulos S."/>
            <person name="Stone C."/>
            <person name="Strader C."/>
            <person name="Tesfaye S."/>
            <person name="Thomson T."/>
            <person name="Thoulutsang Y."/>
            <person name="Thoulutsang D."/>
            <person name="Topham K."/>
            <person name="Topping I."/>
            <person name="Tsamla T."/>
            <person name="Vassiliev H."/>
            <person name="Vo A."/>
            <person name="Wangchuk T."/>
            <person name="Wangdi T."/>
            <person name="Weiand M."/>
            <person name="Wilkinson J."/>
            <person name="Wilson A."/>
            <person name="Yadav S."/>
            <person name="Young G."/>
            <person name="Yu Q."/>
            <person name="Zembek L."/>
            <person name="Zhong D."/>
            <person name="Zimmer A."/>
            <person name="Zwirko Z."/>
            <person name="Jaffe D.B."/>
            <person name="Alvarez P."/>
            <person name="Brockman W."/>
            <person name="Butler J."/>
            <person name="Chin C."/>
            <person name="Gnerre S."/>
            <person name="Grabherr M."/>
            <person name="Kleber M."/>
            <person name="Mauceli E."/>
            <person name="MacCallum I."/>
        </authorList>
    </citation>
    <scope>NUCLEOTIDE SEQUENCE [LARGE SCALE GENOMIC DNA]</scope>
    <source>
        <strain evidence="4">Tucson 15287-2541.00</strain>
    </source>
</reference>
<dbReference type="eggNOG" id="ENOG502SG5B">
    <property type="taxonomic scope" value="Eukaryota"/>
</dbReference>
<dbReference type="OMA" id="TTISPCM"/>
<feature type="region of interest" description="Disordered" evidence="1">
    <location>
        <begin position="120"/>
        <end position="196"/>
    </location>
</feature>
<accession>B4JS78</accession>
<evidence type="ECO:0000256" key="1">
    <source>
        <dbReference type="SAM" id="MobiDB-lite"/>
    </source>
</evidence>
<keyword evidence="4" id="KW-1185">Reference proteome</keyword>
<evidence type="ECO:0000313" key="3">
    <source>
        <dbReference type="EMBL" id="EDV94618.1"/>
    </source>
</evidence>
<dbReference type="STRING" id="7222.B4JS78"/>
<name>B4JS78_DROGR</name>
<evidence type="ECO:0000256" key="2">
    <source>
        <dbReference type="SAM" id="SignalP"/>
    </source>
</evidence>
<feature type="compositionally biased region" description="Low complexity" evidence="1">
    <location>
        <begin position="146"/>
        <end position="157"/>
    </location>
</feature>
<dbReference type="HOGENOM" id="CLU_081087_0_0_1"/>